<name>A0A668UXW4_OREAU</name>
<dbReference type="InterPro" id="IPR006535">
    <property type="entry name" value="HnRNP_R/Q_splicing_fac"/>
</dbReference>
<keyword evidence="5" id="KW-1017">Isopeptide bond</keyword>
<evidence type="ECO:0000313" key="21">
    <source>
        <dbReference type="Proteomes" id="UP000472276"/>
    </source>
</evidence>
<keyword evidence="13" id="KW-0007">Acetylation</keyword>
<feature type="compositionally biased region" description="Pro residues" evidence="18">
    <location>
        <begin position="439"/>
        <end position="449"/>
    </location>
</feature>
<dbReference type="FunFam" id="3.30.70.330:FF:000024">
    <property type="entry name" value="Heterogeneous nuclear ribonucleoprotein q isoform"/>
    <property type="match status" value="1"/>
</dbReference>
<reference evidence="20" key="1">
    <citation type="submission" date="2025-08" db="UniProtKB">
        <authorList>
            <consortium name="Ensembl"/>
        </authorList>
    </citation>
    <scope>IDENTIFICATION</scope>
</reference>
<keyword evidence="7" id="KW-0747">Spliceosome</keyword>
<dbReference type="Pfam" id="PF00076">
    <property type="entry name" value="RRM_1"/>
    <property type="match status" value="3"/>
</dbReference>
<evidence type="ECO:0000256" key="8">
    <source>
        <dbReference type="ARBA" id="ARBA00022737"/>
    </source>
</evidence>
<evidence type="ECO:0000256" key="3">
    <source>
        <dbReference type="ARBA" id="ARBA00004642"/>
    </source>
</evidence>
<keyword evidence="15" id="KW-0539">Nucleus</keyword>
<feature type="compositionally biased region" description="Polar residues" evidence="18">
    <location>
        <begin position="612"/>
        <end position="634"/>
    </location>
</feature>
<feature type="region of interest" description="Disordered" evidence="18">
    <location>
        <begin position="143"/>
        <end position="162"/>
    </location>
</feature>
<dbReference type="GeneID" id="116332904"/>
<dbReference type="InterPro" id="IPR000504">
    <property type="entry name" value="RRM_dom"/>
</dbReference>
<dbReference type="InterPro" id="IPR041337">
    <property type="entry name" value="hnRNP_Q_AcD"/>
</dbReference>
<keyword evidence="10" id="KW-0832">Ubl conjugation</keyword>
<evidence type="ECO:0000259" key="19">
    <source>
        <dbReference type="PROSITE" id="PS50102"/>
    </source>
</evidence>
<dbReference type="GO" id="GO:0005737">
    <property type="term" value="C:cytoplasm"/>
    <property type="evidence" value="ECO:0007669"/>
    <property type="project" value="UniProtKB-SubCell"/>
</dbReference>
<evidence type="ECO:0000256" key="4">
    <source>
        <dbReference type="ARBA" id="ARBA00022490"/>
    </source>
</evidence>
<feature type="compositionally biased region" description="Polar residues" evidence="18">
    <location>
        <begin position="590"/>
        <end position="605"/>
    </location>
</feature>
<comment type="subcellular location">
    <subcellularLocation>
        <location evidence="2">Cytoplasm</location>
    </subcellularLocation>
    <subcellularLocation>
        <location evidence="1">Microsome</location>
    </subcellularLocation>
    <subcellularLocation>
        <location evidence="3">Nucleus</location>
        <location evidence="3">Nucleoplasm</location>
    </subcellularLocation>
</comment>
<keyword evidence="11" id="KW-0492">Microsome</keyword>
<dbReference type="InterPro" id="IPR035979">
    <property type="entry name" value="RBD_domain_sf"/>
</dbReference>
<dbReference type="FunFam" id="3.30.70.330:FF:000023">
    <property type="entry name" value="Heterogeneous nuclear ribonucleoprotein q isoform"/>
    <property type="match status" value="1"/>
</dbReference>
<feature type="domain" description="RRM" evidence="19">
    <location>
        <begin position="343"/>
        <end position="413"/>
    </location>
</feature>
<feature type="region of interest" description="Disordered" evidence="18">
    <location>
        <begin position="432"/>
        <end position="458"/>
    </location>
</feature>
<evidence type="ECO:0000256" key="14">
    <source>
        <dbReference type="ARBA" id="ARBA00023187"/>
    </source>
</evidence>
<keyword evidence="9" id="KW-0256">Endoplasmic reticulum</keyword>
<feature type="compositionally biased region" description="Gly residues" evidence="18">
    <location>
        <begin position="504"/>
        <end position="513"/>
    </location>
</feature>
<feature type="region of interest" description="Disordered" evidence="18">
    <location>
        <begin position="1"/>
        <end position="28"/>
    </location>
</feature>
<evidence type="ECO:0000313" key="20">
    <source>
        <dbReference type="Ensembl" id="ENSOABP00000042783.2"/>
    </source>
</evidence>
<feature type="compositionally biased region" description="Gly residues" evidence="18">
    <location>
        <begin position="556"/>
        <end position="572"/>
    </location>
</feature>
<dbReference type="SMART" id="SM00360">
    <property type="entry name" value="RRM"/>
    <property type="match status" value="3"/>
</dbReference>
<evidence type="ECO:0000256" key="10">
    <source>
        <dbReference type="ARBA" id="ARBA00022843"/>
    </source>
</evidence>
<dbReference type="GO" id="GO:0003723">
    <property type="term" value="F:RNA binding"/>
    <property type="evidence" value="ECO:0007669"/>
    <property type="project" value="UniProtKB-UniRule"/>
</dbReference>
<evidence type="ECO:0000256" key="2">
    <source>
        <dbReference type="ARBA" id="ARBA00004496"/>
    </source>
</evidence>
<dbReference type="GO" id="GO:0005654">
    <property type="term" value="C:nucleoplasm"/>
    <property type="evidence" value="ECO:0007669"/>
    <property type="project" value="UniProtKB-SubCell"/>
</dbReference>
<dbReference type="RefSeq" id="XP_031611855.1">
    <property type="nucleotide sequence ID" value="XM_031755995.2"/>
</dbReference>
<keyword evidence="14" id="KW-0508">mRNA splicing</keyword>
<keyword evidence="6" id="KW-0507">mRNA processing</keyword>
<accession>A0A668UXW4</accession>
<evidence type="ECO:0000256" key="13">
    <source>
        <dbReference type="ARBA" id="ARBA00022990"/>
    </source>
</evidence>
<evidence type="ECO:0000256" key="6">
    <source>
        <dbReference type="ARBA" id="ARBA00022664"/>
    </source>
</evidence>
<evidence type="ECO:0000256" key="1">
    <source>
        <dbReference type="ARBA" id="ARBA00004144"/>
    </source>
</evidence>
<dbReference type="NCBIfam" id="TIGR01648">
    <property type="entry name" value="hnRNP-R-Q"/>
    <property type="match status" value="1"/>
</dbReference>
<evidence type="ECO:0000256" key="12">
    <source>
        <dbReference type="ARBA" id="ARBA00022884"/>
    </source>
</evidence>
<evidence type="ECO:0000256" key="5">
    <source>
        <dbReference type="ARBA" id="ARBA00022499"/>
    </source>
</evidence>
<dbReference type="Proteomes" id="UP000472276">
    <property type="component" value="Unassembled WGS sequence"/>
</dbReference>
<protein>
    <recommendedName>
        <fullName evidence="19">RRM domain-containing protein</fullName>
    </recommendedName>
</protein>
<evidence type="ECO:0000256" key="18">
    <source>
        <dbReference type="SAM" id="MobiDB-lite"/>
    </source>
</evidence>
<dbReference type="GO" id="GO:0006397">
    <property type="term" value="P:mRNA processing"/>
    <property type="evidence" value="ECO:0007669"/>
    <property type="project" value="UniProtKB-KW"/>
</dbReference>
<sequence length="634" mass="70805">MMSEDMATDHVNGNGTEEPMDTTAEVTHSEHFQALLEAGLPQKVAEKLDELYVAGLVAHGDLDERAIEALKEFNEDGALQVLVQFKESDLSHVQNKSAFLCGVMKTYRQREKQGTKVSDSIKGPDEAKIKELLERTSYTLDVTTGQRKYGGPPPESVYSGSQPPVGTEIFVGKIPRDLYEDELVPLFEKAGPIWDLRLMMDPLSSLNRGYAFITFCSKEGAQEAVKLCNNHEIRPGKHIGVCISVANNRLFVGSIPKSKTKEQIVEEFSKVTEGLSDVILYHQPDDKKKNRGFCFLEYEDHKTAAQARRRLMSGKVKVWGNLVTVEWADPIEDPDPEVMAKVKVLFVRNLANGVTEELLEKSFSEFGKLERVKKLKDYAFIHFEERDGAVKALEEMNGKELEGEPIEIVFAKPPDQKRKERKAQRQAAKTQMYDDYYYYPPPPHMPPPSRNRGRGGNRGGYTYPPDYYGYEDYYDYYGYDYHNYRGGYDDPYYGYDDFQAPSRGRGGSRGARGGASPARGRGGSGAPRGRANFSQRGGPGPGRGGRGARGGVQLRGRGGVRGARGGRGGNVGGKRKADGYNQPDSKRRQTNNQNWGSQPIAQQPLQGGDHSGNYSGYKSDNQEFYQDSFGQQWK</sequence>
<dbReference type="KEGG" id="oau:116332904"/>
<reference evidence="20" key="2">
    <citation type="submission" date="2025-09" db="UniProtKB">
        <authorList>
            <consortium name="Ensembl"/>
        </authorList>
    </citation>
    <scope>IDENTIFICATION</scope>
</reference>
<keyword evidence="21" id="KW-1185">Reference proteome</keyword>
<dbReference type="SUPFAM" id="SSF54928">
    <property type="entry name" value="RNA-binding domain, RBD"/>
    <property type="match status" value="3"/>
</dbReference>
<evidence type="ECO:0000256" key="7">
    <source>
        <dbReference type="ARBA" id="ARBA00022728"/>
    </source>
</evidence>
<evidence type="ECO:0000256" key="16">
    <source>
        <dbReference type="ARBA" id="ARBA00023274"/>
    </source>
</evidence>
<evidence type="ECO:0000256" key="9">
    <source>
        <dbReference type="ARBA" id="ARBA00022824"/>
    </source>
</evidence>
<dbReference type="Ensembl" id="ENSOABT00000043929.2">
    <property type="protein sequence ID" value="ENSOABP00000042783.2"/>
    <property type="gene ID" value="ENSOABG00000019149.2"/>
</dbReference>
<feature type="compositionally biased region" description="Gly residues" evidence="18">
    <location>
        <begin position="537"/>
        <end position="550"/>
    </location>
</feature>
<keyword evidence="4" id="KW-0963">Cytoplasm</keyword>
<keyword evidence="16" id="KW-0687">Ribonucleoprotein</keyword>
<keyword evidence="8" id="KW-0677">Repeat</keyword>
<dbReference type="Gene3D" id="3.30.70.330">
    <property type="match status" value="3"/>
</dbReference>
<dbReference type="GO" id="GO:0008380">
    <property type="term" value="P:RNA splicing"/>
    <property type="evidence" value="ECO:0007669"/>
    <property type="project" value="UniProtKB-KW"/>
</dbReference>
<gene>
    <name evidence="20" type="primary">LOC116332904</name>
</gene>
<dbReference type="InterPro" id="IPR012677">
    <property type="entry name" value="Nucleotide-bd_a/b_plait_sf"/>
</dbReference>
<evidence type="ECO:0000256" key="11">
    <source>
        <dbReference type="ARBA" id="ARBA00022848"/>
    </source>
</evidence>
<feature type="region of interest" description="Disordered" evidence="18">
    <location>
        <begin position="497"/>
        <end position="634"/>
    </location>
</feature>
<dbReference type="Pfam" id="PF18360">
    <property type="entry name" value="hnRNP_Q_AcD"/>
    <property type="match status" value="1"/>
</dbReference>
<dbReference type="AlphaFoldDB" id="A0A668UXW4"/>
<evidence type="ECO:0000256" key="15">
    <source>
        <dbReference type="ARBA" id="ARBA00023242"/>
    </source>
</evidence>
<proteinExistence type="predicted"/>
<organism evidence="20 21">
    <name type="scientific">Oreochromis aureus</name>
    <name type="common">Israeli tilapia</name>
    <name type="synonym">Chromis aureus</name>
    <dbReference type="NCBI Taxonomy" id="47969"/>
    <lineage>
        <taxon>Eukaryota</taxon>
        <taxon>Metazoa</taxon>
        <taxon>Chordata</taxon>
        <taxon>Craniata</taxon>
        <taxon>Vertebrata</taxon>
        <taxon>Euteleostomi</taxon>
        <taxon>Actinopterygii</taxon>
        <taxon>Neopterygii</taxon>
        <taxon>Teleostei</taxon>
        <taxon>Neoteleostei</taxon>
        <taxon>Acanthomorphata</taxon>
        <taxon>Ovalentaria</taxon>
        <taxon>Cichlomorphae</taxon>
        <taxon>Cichliformes</taxon>
        <taxon>Cichlidae</taxon>
        <taxon>African cichlids</taxon>
        <taxon>Pseudocrenilabrinae</taxon>
        <taxon>Oreochromini</taxon>
        <taxon>Oreochromis</taxon>
    </lineage>
</organism>
<dbReference type="GO" id="GO:0005681">
    <property type="term" value="C:spliceosomal complex"/>
    <property type="evidence" value="ECO:0007669"/>
    <property type="project" value="UniProtKB-KW"/>
</dbReference>
<dbReference type="CDD" id="cd21066">
    <property type="entry name" value="NURR_hnRNPQ"/>
    <property type="match status" value="1"/>
</dbReference>
<evidence type="ECO:0000256" key="17">
    <source>
        <dbReference type="PROSITE-ProRule" id="PRU00176"/>
    </source>
</evidence>
<feature type="domain" description="RRM" evidence="19">
    <location>
        <begin position="248"/>
        <end position="330"/>
    </location>
</feature>
<dbReference type="FunFam" id="3.30.70.330:FF:000027">
    <property type="entry name" value="Heterogeneous nuclear ribonucleoprotein q isoform"/>
    <property type="match status" value="1"/>
</dbReference>
<dbReference type="PANTHER" id="PTHR21245">
    <property type="entry name" value="HETEROGENEOUS NUCLEAR RIBONUCLEOPROTEIN"/>
    <property type="match status" value="1"/>
</dbReference>
<dbReference type="PROSITE" id="PS50102">
    <property type="entry name" value="RRM"/>
    <property type="match status" value="3"/>
</dbReference>
<feature type="domain" description="RRM" evidence="19">
    <location>
        <begin position="167"/>
        <end position="246"/>
    </location>
</feature>
<dbReference type="CDD" id="cd12495">
    <property type="entry name" value="RRM3_hnRNPQ"/>
    <property type="match status" value="1"/>
</dbReference>
<keyword evidence="12 17" id="KW-0694">RNA-binding</keyword>